<accession>A0A0U1QPG6</accession>
<name>A0A0U1QPG6_9BACL</name>
<dbReference type="Proteomes" id="UP000035553">
    <property type="component" value="Unassembled WGS sequence"/>
</dbReference>
<dbReference type="AlphaFoldDB" id="A0A0U1QPG6"/>
<reference evidence="2 3" key="1">
    <citation type="journal article" date="2011" name="J. Bacteriol.">
        <title>Draft genome sequence of Sporolactobacillus inulinus strain CASD, an efficient D-lactic acid-producing bacterium with high-concentration lactate tolerance capability.</title>
        <authorList>
            <person name="Yu B."/>
            <person name="Su F."/>
            <person name="Wang L."/>
            <person name="Xu K."/>
            <person name="Zhao B."/>
            <person name="Xu P."/>
        </authorList>
    </citation>
    <scope>NUCLEOTIDE SEQUENCE [LARGE SCALE GENOMIC DNA]</scope>
    <source>
        <strain evidence="2 3">CASD</strain>
    </source>
</reference>
<gene>
    <name evidence="2" type="ORF">SINU_06740</name>
</gene>
<feature type="transmembrane region" description="Helical" evidence="1">
    <location>
        <begin position="77"/>
        <end position="97"/>
    </location>
</feature>
<dbReference type="OrthoDB" id="2618234at2"/>
<evidence type="ECO:0000256" key="1">
    <source>
        <dbReference type="SAM" id="Phobius"/>
    </source>
</evidence>
<feature type="transmembrane region" description="Helical" evidence="1">
    <location>
        <begin position="41"/>
        <end position="61"/>
    </location>
</feature>
<evidence type="ECO:0000313" key="2">
    <source>
        <dbReference type="EMBL" id="KLI02707.1"/>
    </source>
</evidence>
<comment type="caution">
    <text evidence="2">The sequence shown here is derived from an EMBL/GenBank/DDBJ whole genome shotgun (WGS) entry which is preliminary data.</text>
</comment>
<feature type="transmembrane region" description="Helical" evidence="1">
    <location>
        <begin position="104"/>
        <end position="125"/>
    </location>
</feature>
<keyword evidence="1" id="KW-0812">Transmembrane</keyword>
<protein>
    <submittedName>
        <fullName evidence="2">Uncharacterized protein</fullName>
    </submittedName>
</protein>
<evidence type="ECO:0000313" key="3">
    <source>
        <dbReference type="Proteomes" id="UP000035553"/>
    </source>
</evidence>
<keyword evidence="1" id="KW-1133">Transmembrane helix</keyword>
<feature type="transmembrane region" description="Helical" evidence="1">
    <location>
        <begin position="13"/>
        <end position="29"/>
    </location>
</feature>
<dbReference type="STRING" id="1069536.SINU_06740"/>
<proteinExistence type="predicted"/>
<dbReference type="EMBL" id="AFVQ02000081">
    <property type="protein sequence ID" value="KLI02707.1"/>
    <property type="molecule type" value="Genomic_DNA"/>
</dbReference>
<dbReference type="RefSeq" id="WP_029548122.1">
    <property type="nucleotide sequence ID" value="NZ_AFVQ02000081.1"/>
</dbReference>
<sequence length="162" mass="19495">MILQYIQSSSNELFILIVGAGAYLLMFVLPQRFTKGQIVTMLLISSYWICFFDTTLCVNPFDYYDINDTPYFDLWDLLSFVMFGPFTYLFIYFYTSIEKNRTTYFFYISIWALIAIVSEALAWHANIYRYKNGYQMFYSLPIYLIVLSITLMYHRFFMRKNK</sequence>
<organism evidence="2 3">
    <name type="scientific">Sporolactobacillus inulinus CASD</name>
    <dbReference type="NCBI Taxonomy" id="1069536"/>
    <lineage>
        <taxon>Bacteria</taxon>
        <taxon>Bacillati</taxon>
        <taxon>Bacillota</taxon>
        <taxon>Bacilli</taxon>
        <taxon>Bacillales</taxon>
        <taxon>Sporolactobacillaceae</taxon>
        <taxon>Sporolactobacillus</taxon>
    </lineage>
</organism>
<keyword evidence="1" id="KW-0472">Membrane</keyword>
<feature type="transmembrane region" description="Helical" evidence="1">
    <location>
        <begin position="137"/>
        <end position="157"/>
    </location>
</feature>
<keyword evidence="3" id="KW-1185">Reference proteome</keyword>